<dbReference type="SUPFAM" id="SSF144091">
    <property type="entry name" value="Rhomboid-like"/>
    <property type="match status" value="1"/>
</dbReference>
<evidence type="ECO:0000313" key="9">
    <source>
        <dbReference type="EMBL" id="QCX39459.1"/>
    </source>
</evidence>
<dbReference type="InterPro" id="IPR035952">
    <property type="entry name" value="Rhomboid-like_sf"/>
</dbReference>
<feature type="transmembrane region" description="Helical" evidence="7">
    <location>
        <begin position="80"/>
        <end position="98"/>
    </location>
</feature>
<feature type="transmembrane region" description="Helical" evidence="7">
    <location>
        <begin position="105"/>
        <end position="124"/>
    </location>
</feature>
<sequence length="215" mass="23982">MNYAVVALIVINVLISLKGFSDRSFFERYKFQIGPILNGEQVRMFTSGFLHVDQAHLFFNMFALYIFADPVIDQLGVFKFVIIYLGSLLAGSTLALSFHKKDPYYSAVGASGAVMGIIYAGIMLNPDMRLTFIFFPFFDIPGYVFGVGYLLYSMYGMKKQLGNTGHSAHLGGAVGGFVLTLALFPEVFMQNKMITIVLAIPIILMFVFKNKLENN</sequence>
<comment type="subcellular location">
    <subcellularLocation>
        <location evidence="1">Membrane</location>
        <topology evidence="1">Multi-pass membrane protein</topology>
    </subcellularLocation>
</comment>
<dbReference type="PANTHER" id="PTHR43731:SF14">
    <property type="entry name" value="PRESENILIN-ASSOCIATED RHOMBOID-LIKE PROTEIN, MITOCHONDRIAL"/>
    <property type="match status" value="1"/>
</dbReference>
<evidence type="ECO:0000256" key="1">
    <source>
        <dbReference type="ARBA" id="ARBA00004141"/>
    </source>
</evidence>
<keyword evidence="9" id="KW-0645">Protease</keyword>
<dbReference type="InterPro" id="IPR050925">
    <property type="entry name" value="Rhomboid_protease_S54"/>
</dbReference>
<feature type="transmembrane region" description="Helical" evidence="7">
    <location>
        <begin position="130"/>
        <end position="152"/>
    </location>
</feature>
<dbReference type="Gene3D" id="1.20.1540.10">
    <property type="entry name" value="Rhomboid-like"/>
    <property type="match status" value="1"/>
</dbReference>
<keyword evidence="6 7" id="KW-0472">Membrane</keyword>
<keyword evidence="4" id="KW-0378">Hydrolase</keyword>
<feature type="transmembrane region" description="Helical" evidence="7">
    <location>
        <begin position="6"/>
        <end position="26"/>
    </location>
</feature>
<evidence type="ECO:0000256" key="4">
    <source>
        <dbReference type="ARBA" id="ARBA00022801"/>
    </source>
</evidence>
<evidence type="ECO:0000259" key="8">
    <source>
        <dbReference type="Pfam" id="PF01694"/>
    </source>
</evidence>
<proteinExistence type="inferred from homology"/>
<dbReference type="AlphaFoldDB" id="A0A5B7TR75"/>
<dbReference type="GO" id="GO:0016020">
    <property type="term" value="C:membrane"/>
    <property type="evidence" value="ECO:0007669"/>
    <property type="project" value="UniProtKB-SubCell"/>
</dbReference>
<dbReference type="KEGG" id="fbe:FF125_13810"/>
<dbReference type="Pfam" id="PF01694">
    <property type="entry name" value="Rhomboid"/>
    <property type="match status" value="1"/>
</dbReference>
<dbReference type="GO" id="GO:0006508">
    <property type="term" value="P:proteolysis"/>
    <property type="evidence" value="ECO:0007669"/>
    <property type="project" value="UniProtKB-KW"/>
</dbReference>
<name>A0A5B7TR75_9FLAO</name>
<evidence type="ECO:0000256" key="5">
    <source>
        <dbReference type="ARBA" id="ARBA00022989"/>
    </source>
</evidence>
<evidence type="ECO:0000256" key="7">
    <source>
        <dbReference type="SAM" id="Phobius"/>
    </source>
</evidence>
<keyword evidence="5 7" id="KW-1133">Transmembrane helix</keyword>
<dbReference type="OrthoDB" id="9813074at2"/>
<dbReference type="InterPro" id="IPR022764">
    <property type="entry name" value="Peptidase_S54_rhomboid_dom"/>
</dbReference>
<comment type="similarity">
    <text evidence="2">Belongs to the peptidase S54 family.</text>
</comment>
<organism evidence="9 10">
    <name type="scientific">Aureibaculum algae</name>
    <dbReference type="NCBI Taxonomy" id="2584122"/>
    <lineage>
        <taxon>Bacteria</taxon>
        <taxon>Pseudomonadati</taxon>
        <taxon>Bacteroidota</taxon>
        <taxon>Flavobacteriia</taxon>
        <taxon>Flavobacteriales</taxon>
        <taxon>Flavobacteriaceae</taxon>
        <taxon>Aureibaculum</taxon>
    </lineage>
</organism>
<reference evidence="9 10" key="1">
    <citation type="submission" date="2019-05" db="EMBL/GenBank/DDBJ databases">
        <title>Algicella ahnfeltiae gen. nov., sp. nov., a novel marine bacterium of the family Flavobacteriaceae isolated from a red alga.</title>
        <authorList>
            <person name="Nedashkovskaya O.I."/>
            <person name="Kukhlevskiy A.D."/>
            <person name="Kim S.-G."/>
            <person name="Zhukova N.V."/>
            <person name="Mikhailov V.V."/>
        </authorList>
    </citation>
    <scope>NUCLEOTIDE SEQUENCE [LARGE SCALE GENOMIC DNA]</scope>
    <source>
        <strain evidence="9 10">10Alg115</strain>
    </source>
</reference>
<dbReference type="GO" id="GO:0004252">
    <property type="term" value="F:serine-type endopeptidase activity"/>
    <property type="evidence" value="ECO:0007669"/>
    <property type="project" value="InterPro"/>
</dbReference>
<feature type="transmembrane region" description="Helical" evidence="7">
    <location>
        <begin position="47"/>
        <end position="68"/>
    </location>
</feature>
<keyword evidence="10" id="KW-1185">Reference proteome</keyword>
<accession>A0A5B7TR75</accession>
<evidence type="ECO:0000313" key="10">
    <source>
        <dbReference type="Proteomes" id="UP000306229"/>
    </source>
</evidence>
<dbReference type="EMBL" id="CP040749">
    <property type="protein sequence ID" value="QCX39459.1"/>
    <property type="molecule type" value="Genomic_DNA"/>
</dbReference>
<dbReference type="RefSeq" id="WP_138950312.1">
    <property type="nucleotide sequence ID" value="NZ_CP040749.1"/>
</dbReference>
<feature type="transmembrane region" description="Helical" evidence="7">
    <location>
        <begin position="190"/>
        <end position="208"/>
    </location>
</feature>
<evidence type="ECO:0000256" key="6">
    <source>
        <dbReference type="ARBA" id="ARBA00023136"/>
    </source>
</evidence>
<protein>
    <submittedName>
        <fullName evidence="9">Rhomboid family intramembrane serine protease</fullName>
    </submittedName>
</protein>
<feature type="domain" description="Peptidase S54 rhomboid" evidence="8">
    <location>
        <begin position="39"/>
        <end position="185"/>
    </location>
</feature>
<dbReference type="PANTHER" id="PTHR43731">
    <property type="entry name" value="RHOMBOID PROTEASE"/>
    <property type="match status" value="1"/>
</dbReference>
<dbReference type="Proteomes" id="UP000306229">
    <property type="component" value="Chromosome"/>
</dbReference>
<feature type="transmembrane region" description="Helical" evidence="7">
    <location>
        <begin position="164"/>
        <end position="184"/>
    </location>
</feature>
<evidence type="ECO:0000256" key="3">
    <source>
        <dbReference type="ARBA" id="ARBA00022692"/>
    </source>
</evidence>
<gene>
    <name evidence="9" type="ORF">FF125_13810</name>
</gene>
<keyword evidence="3 7" id="KW-0812">Transmembrane</keyword>
<evidence type="ECO:0000256" key="2">
    <source>
        <dbReference type="ARBA" id="ARBA00009045"/>
    </source>
</evidence>